<sequence length="2155" mass="230473">MAMSSADILKSTQPGVVNGHLLNGVRVSSVEAQGAWQALADTRSDVSRIEIPADPHERVAFVRRWMEKNQKTLKQGGMAATLVLPLLAQQALADKMVPVNDLQGVSEVIRQPNGSLTLMMNSGQRIELMAADVALANGRVVVDVDALMQQLGNDSGLLVPLSQLPDVQTWELLPDGNALVTMADGSQVVVPRWAVVEQGDLLLISPSDALQQGIAAGEDFGNLLFVPSASFTSAPSGAAAAAGTTGSNSAPVSSFADIPPWLYIGGGAIAVGAAAAGGGGGGGSSPPPEPAPEPEPEPTPEPPVTVSGYVIDGYISGATVTRALDANSVTTNREGFFEGLQGSGILTATGGVDISTGLPFVGELRAPEGATVITPLTTMMVQLAQQFNLNDADAQTAIKTALGLDQRIDLVNTDPLAESSPNADLLIAGVKVSSLLAMAATAGISNEDALSLLAEAFNEADDVDAPLSNQEMADLLGLPTIAGQVTQALDAIDAAGENLNVEAYREGVRNPLRDAQRDAQNPDSSLSDTIETRADLPYLTLQQAVTLSQNNELPSQYLLNPDQPFASGNLGLTVAADRLVLVQQILEGDYDADSAPIALEDIYTWAIRARVEDVLVTGGLERPAVLGATRVMVTNDTIRPDQFADLNTLDNFVLGNTIVPYRLEQALNTSEMPANYTLDPDTLLLKNDLTLREAAELIDATRLLIDRAVNAEEDGLTREMLLDWTVLDSFQNVISASSADPQLNEAGRVSVTESIITPAQFSQLSRLDNFDLGVTDVIYTLENALAVETLPANYVLDLDAPLDAGVVTVSQAIASFADVSRVLQGANNQPPVSLFQWSVSDTASAIIDSIEESAVTGANPVVISDRAITVEEFELLNGLDNFQLGETVVSYTLYQAVNAAVIAENYDISDSSVLNAGSLSVVEAEQLLSSVELILSGAMNAQSLDADQLFNWTVVDSADNILSADNVPHLLRATSVSVSDDLITLSEYESLLGLDSNYIRTGEVVEYTLEEAIRADDRGTLLNGYAISVDSLLDAGEVSVAEAQEAYLQITELVDSAENRDSLGERLPFHWVVVDDATVIIEDLFENHVALADQVFVSNAEISQPEYERLIELENFDLGSTVVRYTLEGAVNTDVALPDSYLLETDTYAPSELSVAQSRSTLERVELVVGSADNADSLNVDELFNWIVQDSASAVLAIEQGAAFMVGADEIRLTDQQITVDQFESLLAIENDNRGYQRGNEQVEYTLGQAFERGPDDVVDNYLINTQPQLVLESLAAEDAIENLSIVRELLGGAENSPDLSSVYSWSILDSYNNIQSRLGASAPDGLQLAESVEVTDETLTAAQYEQLMGRLDNFSLGEEVTVVYADINDALRAQSADILAPDGRFVLNDTATPFVAKLVVEEAANELTNVRAVLEAGRNVESDNETAQRLFDWTVNDTASNIIQAIAQDHIVLADRVQITDAQLTYEQYQSLIGLGNYDYNSDPVEILYTLEEALEIIESEGVEALVKGEEGNSAGYRLADTELSIGVLTAEEVRPIVESAVLALSGANAPVPAVNELLKWSVIDSASALLATQSNNQFPLYLTGAEQVSVNNDILAIADLQRLQRLSNFELEDTPVRFIFTRNLTLGDIENIADSYEIVASRVEIPNFLLTSVPNAETRYQATQAIVDGALNRQAVSVEALQTWSITSAQPDELLAAGAAPWISGADTITLDLGSSASLTPEQYEAFVTLGNVDLDNVNVSYSLEEAIAEVNAGGELPGSNEGRPGSYEINAGQPFDAASLVVSEVESLLVTVEEILSGASNAESLDRETLLNWVIEDSVDQVLNSIGSEALSAASSVRVNVDEISFQDFEVLSELPNFDQEGLTVTYPLSALIQRSLDGLSLPENYALQTDQASFFDAGALDARAAERLFETSTLLLEGAVNSDTPLSSLATWVVQDTYANIYTLNVAGNNGVPAEFLIDDAASIVIIDDPLESDDEQDLNITFTVNGYTHQPGAAPGGSVTQLSKTFNVDGQAADGIELITDFRVGSEPGFDQLFIDLTANEFDALRGDEPGFERYDDLTALGEDIAFAVFTTEEFMNGTAGWLDQLGLNSDEVVYLLAGNGDTPDIEDDAQLFRVELTGSDFDTQLLANFENLDLNGFLEENWNTNYSIT</sequence>
<organism evidence="2 3">
    <name type="scientific">Vreelandella hamiltonii</name>
    <dbReference type="NCBI Taxonomy" id="502829"/>
    <lineage>
        <taxon>Bacteria</taxon>
        <taxon>Pseudomonadati</taxon>
        <taxon>Pseudomonadota</taxon>
        <taxon>Gammaproteobacteria</taxon>
        <taxon>Oceanospirillales</taxon>
        <taxon>Halomonadaceae</taxon>
        <taxon>Vreelandella</taxon>
    </lineage>
</organism>
<evidence type="ECO:0000256" key="1">
    <source>
        <dbReference type="SAM" id="MobiDB-lite"/>
    </source>
</evidence>
<name>A0A8H9M2G2_9GAMM</name>
<evidence type="ECO:0008006" key="4">
    <source>
        <dbReference type="Google" id="ProtNLM"/>
    </source>
</evidence>
<evidence type="ECO:0000313" key="3">
    <source>
        <dbReference type="Proteomes" id="UP000623776"/>
    </source>
</evidence>
<dbReference type="EMBL" id="BMXN01000002">
    <property type="protein sequence ID" value="GHD55391.1"/>
    <property type="molecule type" value="Genomic_DNA"/>
</dbReference>
<dbReference type="Proteomes" id="UP000623776">
    <property type="component" value="Unassembled WGS sequence"/>
</dbReference>
<evidence type="ECO:0000313" key="2">
    <source>
        <dbReference type="EMBL" id="GHD55391.1"/>
    </source>
</evidence>
<reference evidence="3" key="1">
    <citation type="journal article" date="2019" name="Int. J. Syst. Evol. Microbiol.">
        <title>The Global Catalogue of Microorganisms (GCM) 10K type strain sequencing project: providing services to taxonomists for standard genome sequencing and annotation.</title>
        <authorList>
            <consortium name="The Broad Institute Genomics Platform"/>
            <consortium name="The Broad Institute Genome Sequencing Center for Infectious Disease"/>
            <person name="Wu L."/>
            <person name="Ma J."/>
        </authorList>
    </citation>
    <scope>NUCLEOTIDE SEQUENCE [LARGE SCALE GENOMIC DNA]</scope>
    <source>
        <strain evidence="3">KCTC 22154</strain>
    </source>
</reference>
<gene>
    <name evidence="2" type="ORF">GCM10007157_05100</name>
</gene>
<dbReference type="RefSeq" id="WP_189462724.1">
    <property type="nucleotide sequence ID" value="NZ_BMXN01000002.1"/>
</dbReference>
<feature type="region of interest" description="Disordered" evidence="1">
    <location>
        <begin position="276"/>
        <end position="306"/>
    </location>
</feature>
<proteinExistence type="predicted"/>
<protein>
    <recommendedName>
        <fullName evidence="4">Calcium-binding protein</fullName>
    </recommendedName>
</protein>
<keyword evidence="3" id="KW-1185">Reference proteome</keyword>
<comment type="caution">
    <text evidence="2">The sequence shown here is derived from an EMBL/GenBank/DDBJ whole genome shotgun (WGS) entry which is preliminary data.</text>
</comment>
<accession>A0A8H9M2G2</accession>